<evidence type="ECO:0000313" key="2">
    <source>
        <dbReference type="EMBL" id="AXI80401.1"/>
    </source>
</evidence>
<dbReference type="Pfam" id="PF13676">
    <property type="entry name" value="TIR_2"/>
    <property type="match status" value="1"/>
</dbReference>
<dbReference type="OrthoDB" id="3982738at2"/>
<dbReference type="KEGG" id="stri:C7M71_026385"/>
<dbReference type="Proteomes" id="UP000249340">
    <property type="component" value="Chromosome"/>
</dbReference>
<dbReference type="Gene3D" id="3.40.50.10140">
    <property type="entry name" value="Toll/interleukin-1 receptor homology (TIR) domain"/>
    <property type="match status" value="1"/>
</dbReference>
<name>A0A345T346_9ACTN</name>
<dbReference type="RefSeq" id="WP_111493391.1">
    <property type="nucleotide sequence ID" value="NZ_CP031264.1"/>
</dbReference>
<feature type="domain" description="TIR" evidence="1">
    <location>
        <begin position="28"/>
        <end position="105"/>
    </location>
</feature>
<dbReference type="InterPro" id="IPR035897">
    <property type="entry name" value="Toll_tir_struct_dom_sf"/>
</dbReference>
<evidence type="ECO:0000259" key="1">
    <source>
        <dbReference type="Pfam" id="PF13676"/>
    </source>
</evidence>
<proteinExistence type="predicted"/>
<organism evidence="2 3">
    <name type="scientific">Peterkaempfera bronchialis</name>
    <dbReference type="NCBI Taxonomy" id="2126346"/>
    <lineage>
        <taxon>Bacteria</taxon>
        <taxon>Bacillati</taxon>
        <taxon>Actinomycetota</taxon>
        <taxon>Actinomycetes</taxon>
        <taxon>Kitasatosporales</taxon>
        <taxon>Streptomycetaceae</taxon>
        <taxon>Peterkaempfera</taxon>
    </lineage>
</organism>
<accession>A0A345T346</accession>
<gene>
    <name evidence="2" type="ORF">C7M71_026385</name>
</gene>
<evidence type="ECO:0000313" key="3">
    <source>
        <dbReference type="Proteomes" id="UP000249340"/>
    </source>
</evidence>
<dbReference type="GO" id="GO:0007165">
    <property type="term" value="P:signal transduction"/>
    <property type="evidence" value="ECO:0007669"/>
    <property type="project" value="InterPro"/>
</dbReference>
<dbReference type="SUPFAM" id="SSF52200">
    <property type="entry name" value="Toll/Interleukin receptor TIR domain"/>
    <property type="match status" value="1"/>
</dbReference>
<reference evidence="3" key="1">
    <citation type="submission" date="2018-07" db="EMBL/GenBank/DDBJ databases">
        <title>Streptacidiphilus bronchialis DSM 106435 chromosome.</title>
        <authorList>
            <person name="Batra D."/>
            <person name="Gulvik C.A."/>
        </authorList>
    </citation>
    <scope>NUCLEOTIDE SEQUENCE [LARGE SCALE GENOMIC DNA]</scope>
    <source>
        <strain evidence="3">DSM 106435</strain>
    </source>
</reference>
<protein>
    <submittedName>
        <fullName evidence="2">TIR domain-containing protein</fullName>
    </submittedName>
</protein>
<sequence>MSRPRIFLSRSEPEDCGCSCWPARRAMVELLESEGCEPVVVDKQTLVAGQEWMQAITDGMASAHGLLLILSAHALASPHVQNELAMAEFRHRSGSFPIMVVTLPEVSREELENGRLGSLSPTRRQLVAWNTGTDPEEVRRELGPQLELLRAGMTGARVHQHVAHRLEDVDDHRLRQAADHLELPPAPLPALLRHRLAEGLLAERPSVQESDPLRGALVRLLPLPAAEPSREVIELSLIHARIPAAAAEQINRIVRLAELRFAVLVAAGTETARRYVHRASEDPLPWEHFVVPVTAATGPMASLVDGVEEELRERGLDDEAALREHEQDFGPVVAIVPHLPDPGLVAQLTTRFPVGLLFLFVVPDDCHGGIEEERLLAGLSREGEEEMNRTIRSFIRRYTPRAPQQPV</sequence>
<dbReference type="EMBL" id="CP031264">
    <property type="protein sequence ID" value="AXI80401.1"/>
    <property type="molecule type" value="Genomic_DNA"/>
</dbReference>
<keyword evidence="3" id="KW-1185">Reference proteome</keyword>
<dbReference type="AlphaFoldDB" id="A0A345T346"/>
<dbReference type="InterPro" id="IPR000157">
    <property type="entry name" value="TIR_dom"/>
</dbReference>